<proteinExistence type="predicted"/>
<dbReference type="PRINTS" id="PR00111">
    <property type="entry name" value="ABHYDROLASE"/>
</dbReference>
<evidence type="ECO:0000313" key="3">
    <source>
        <dbReference type="Proteomes" id="UP000034196"/>
    </source>
</evidence>
<dbReference type="SUPFAM" id="SSF53474">
    <property type="entry name" value="alpha/beta-Hydrolases"/>
    <property type="match status" value="1"/>
</dbReference>
<feature type="domain" description="AB hydrolase-1" evidence="1">
    <location>
        <begin position="35"/>
        <end position="264"/>
    </location>
</feature>
<dbReference type="InterPro" id="IPR050471">
    <property type="entry name" value="AB_hydrolase"/>
</dbReference>
<dbReference type="STRING" id="1428628.WN71_005640"/>
<dbReference type="GO" id="GO:0016787">
    <property type="term" value="F:hydrolase activity"/>
    <property type="evidence" value="ECO:0007669"/>
    <property type="project" value="UniProtKB-KW"/>
</dbReference>
<protein>
    <submittedName>
        <fullName evidence="2">Alpha/beta hydrolase</fullName>
    </submittedName>
</protein>
<dbReference type="InterPro" id="IPR000073">
    <property type="entry name" value="AB_hydrolase_1"/>
</dbReference>
<evidence type="ECO:0000313" key="2">
    <source>
        <dbReference type="EMBL" id="OIJ68938.1"/>
    </source>
</evidence>
<dbReference type="RefSeq" id="WP_046583392.1">
    <property type="nucleotide sequence ID" value="NZ_LAVA02000011.1"/>
</dbReference>
<gene>
    <name evidence="2" type="ORF">WN71_005640</name>
</gene>
<dbReference type="Proteomes" id="UP000034196">
    <property type="component" value="Unassembled WGS sequence"/>
</dbReference>
<comment type="caution">
    <text evidence="2">The sequence shown here is derived from an EMBL/GenBank/DDBJ whole genome shotgun (WGS) entry which is preliminary data.</text>
</comment>
<evidence type="ECO:0000259" key="1">
    <source>
        <dbReference type="Pfam" id="PF00561"/>
    </source>
</evidence>
<dbReference type="OrthoDB" id="9785847at2"/>
<sequence>MPYFASPVDGTRLHYVDYGPTDGPVAVFVNSAYLATDMWEFQMLPLAEDGVRCVGLDRRGHGRSDDVWGGYDLDTLADDLQALLDHLGLRAATLIGHSVGSAEIVRCLTRHGAGRVARIALVAGIAPGPARCENNPDGWDPEVMRAATDTFLRDRAAFFDDPQAVGDFFGLHLPGNEVSPAYVRHVSAGCMVATARASSAVQRMIAGLDVSDELAKTELPVLVVHGTHDVSAPLELTGRRAAALAPEGTLKVYDNAAHGLFVTHAARLTADLREFVLGPG</sequence>
<dbReference type="Pfam" id="PF00561">
    <property type="entry name" value="Abhydrolase_1"/>
    <property type="match status" value="1"/>
</dbReference>
<dbReference type="PANTHER" id="PTHR43433:SF3">
    <property type="entry name" value="NON-HEME CHLOROPEROXIDASE"/>
    <property type="match status" value="1"/>
</dbReference>
<keyword evidence="3" id="KW-1185">Reference proteome</keyword>
<name>A0A1J4P3Z5_9ACTN</name>
<organism evidence="2 3">
    <name type="scientific">Streptomyces mangrovisoli</name>
    <dbReference type="NCBI Taxonomy" id="1428628"/>
    <lineage>
        <taxon>Bacteria</taxon>
        <taxon>Bacillati</taxon>
        <taxon>Actinomycetota</taxon>
        <taxon>Actinomycetes</taxon>
        <taxon>Kitasatosporales</taxon>
        <taxon>Streptomycetaceae</taxon>
        <taxon>Streptomyces</taxon>
    </lineage>
</organism>
<dbReference type="Gene3D" id="3.40.50.1820">
    <property type="entry name" value="alpha/beta hydrolase"/>
    <property type="match status" value="1"/>
</dbReference>
<accession>A0A1J4P3Z5</accession>
<dbReference type="EMBL" id="LAVA02000011">
    <property type="protein sequence ID" value="OIJ68938.1"/>
    <property type="molecule type" value="Genomic_DNA"/>
</dbReference>
<reference evidence="2" key="1">
    <citation type="submission" date="2016-10" db="EMBL/GenBank/DDBJ databases">
        <title>Genome sequence of Streptomyces mangrovisoli MUSC 149.</title>
        <authorList>
            <person name="Lee L.-H."/>
            <person name="Ser H.-L."/>
        </authorList>
    </citation>
    <scope>NUCLEOTIDE SEQUENCE [LARGE SCALE GENOMIC DNA]</scope>
    <source>
        <strain evidence="2">MUSC 149</strain>
    </source>
</reference>
<dbReference type="AlphaFoldDB" id="A0A1J4P3Z5"/>
<dbReference type="PANTHER" id="PTHR43433">
    <property type="entry name" value="HYDROLASE, ALPHA/BETA FOLD FAMILY PROTEIN"/>
    <property type="match status" value="1"/>
</dbReference>
<keyword evidence="2" id="KW-0378">Hydrolase</keyword>
<dbReference type="InterPro" id="IPR029058">
    <property type="entry name" value="AB_hydrolase_fold"/>
</dbReference>